<sequence>MAQSLLAVITRALPSETQFEDRLRDLSLRDRTAVLDHFNLTLPYFDVVIALPDAERMARVLGRMRGTPVVVALPDPTMLAGGSPGPSGEQGTEVPDEQPNHWSLPTPDPLPEDLQTAVILTRQLQDGLPELLIALLAAKRGWTVGAVAAVVERTNFRGRTRLELQGMSVHAALQIADTPRGLEVERRFPHPE</sequence>
<protein>
    <submittedName>
        <fullName evidence="2">Uncharacterized protein</fullName>
    </submittedName>
</protein>
<dbReference type="AlphaFoldDB" id="A0A7W8JQ54"/>
<organism evidence="2 3">
    <name type="scientific">Deinococcus humi</name>
    <dbReference type="NCBI Taxonomy" id="662880"/>
    <lineage>
        <taxon>Bacteria</taxon>
        <taxon>Thermotogati</taxon>
        <taxon>Deinococcota</taxon>
        <taxon>Deinococci</taxon>
        <taxon>Deinococcales</taxon>
        <taxon>Deinococcaceae</taxon>
        <taxon>Deinococcus</taxon>
    </lineage>
</organism>
<dbReference type="EMBL" id="JACHFL010000001">
    <property type="protein sequence ID" value="MBB5361069.1"/>
    <property type="molecule type" value="Genomic_DNA"/>
</dbReference>
<name>A0A7W8JQ54_9DEIO</name>
<comment type="caution">
    <text evidence="2">The sequence shown here is derived from an EMBL/GenBank/DDBJ whole genome shotgun (WGS) entry which is preliminary data.</text>
</comment>
<evidence type="ECO:0000313" key="2">
    <source>
        <dbReference type="EMBL" id="MBB5361069.1"/>
    </source>
</evidence>
<gene>
    <name evidence="2" type="ORF">HNQ08_000140</name>
</gene>
<dbReference type="RefSeq" id="WP_184127081.1">
    <property type="nucleotide sequence ID" value="NZ_JACHFL010000001.1"/>
</dbReference>
<evidence type="ECO:0000256" key="1">
    <source>
        <dbReference type="SAM" id="MobiDB-lite"/>
    </source>
</evidence>
<evidence type="ECO:0000313" key="3">
    <source>
        <dbReference type="Proteomes" id="UP000552709"/>
    </source>
</evidence>
<accession>A0A7W8JQ54</accession>
<dbReference type="Proteomes" id="UP000552709">
    <property type="component" value="Unassembled WGS sequence"/>
</dbReference>
<keyword evidence="3" id="KW-1185">Reference proteome</keyword>
<proteinExistence type="predicted"/>
<reference evidence="2 3" key="1">
    <citation type="submission" date="2020-08" db="EMBL/GenBank/DDBJ databases">
        <title>Genomic Encyclopedia of Type Strains, Phase IV (KMG-IV): sequencing the most valuable type-strain genomes for metagenomic binning, comparative biology and taxonomic classification.</title>
        <authorList>
            <person name="Goeker M."/>
        </authorList>
    </citation>
    <scope>NUCLEOTIDE SEQUENCE [LARGE SCALE GENOMIC DNA]</scope>
    <source>
        <strain evidence="2 3">DSM 27939</strain>
    </source>
</reference>
<feature type="region of interest" description="Disordered" evidence="1">
    <location>
        <begin position="75"/>
        <end position="105"/>
    </location>
</feature>